<reference evidence="2" key="1">
    <citation type="journal article" date="2014" name="Int. J. Syst. Evol. Microbiol.">
        <title>Complete genome sequence of Corynebacterium casei LMG S-19264T (=DSM 44701T), isolated from a smear-ripened cheese.</title>
        <authorList>
            <consortium name="US DOE Joint Genome Institute (JGI-PGF)"/>
            <person name="Walter F."/>
            <person name="Albersmeier A."/>
            <person name="Kalinowski J."/>
            <person name="Ruckert C."/>
        </authorList>
    </citation>
    <scope>NUCLEOTIDE SEQUENCE</scope>
    <source>
        <strain evidence="2">CGMCC 1.12813</strain>
    </source>
</reference>
<evidence type="ECO:0000313" key="3">
    <source>
        <dbReference type="Proteomes" id="UP000606922"/>
    </source>
</evidence>
<sequence>MFAYEIGSGTPVVLLHGFGLDHRSLLPLEPTLERSGRWRRIYLDLPGAGGSPVGAVRSTQEVADAVVGEILTRVGDEPFAILGNSFGGMIARYVAHELRTQVRGLATVAGVFVAPHDQREVPPRIVLRREARIEPILGGAVEQYREDAVVESTDDARAFMRFVLPSLEGADTHALDRISRSYSLDAEPEIAHPEPFVQPSLHITGRQDDVVGFRDAWSRIDHYPRASFAALDAAGHNILFEQADLCSALIADWLARIAQEDDQPAEDQ</sequence>
<dbReference type="SUPFAM" id="SSF53474">
    <property type="entry name" value="alpha/beta-Hydrolases"/>
    <property type="match status" value="1"/>
</dbReference>
<reference evidence="2" key="2">
    <citation type="submission" date="2020-09" db="EMBL/GenBank/DDBJ databases">
        <authorList>
            <person name="Sun Q."/>
            <person name="Zhou Y."/>
        </authorList>
    </citation>
    <scope>NUCLEOTIDE SEQUENCE</scope>
    <source>
        <strain evidence="2">CGMCC 1.12813</strain>
    </source>
</reference>
<gene>
    <name evidence="2" type="ORF">GCM10010979_03350</name>
</gene>
<dbReference type="InterPro" id="IPR029058">
    <property type="entry name" value="AB_hydrolase_fold"/>
</dbReference>
<dbReference type="Pfam" id="PF00561">
    <property type="entry name" value="Abhydrolase_1"/>
    <property type="match status" value="1"/>
</dbReference>
<dbReference type="PANTHER" id="PTHR43798:SF6">
    <property type="entry name" value="HYDROLASE, PUTATIVE (AFU_ORTHOLOGUE AFUA_4G13070)-RELATED"/>
    <property type="match status" value="1"/>
</dbReference>
<dbReference type="InterPro" id="IPR050266">
    <property type="entry name" value="AB_hydrolase_sf"/>
</dbReference>
<evidence type="ECO:0000313" key="2">
    <source>
        <dbReference type="EMBL" id="GGA92005.1"/>
    </source>
</evidence>
<dbReference type="GO" id="GO:0016787">
    <property type="term" value="F:hydrolase activity"/>
    <property type="evidence" value="ECO:0007669"/>
    <property type="project" value="UniProtKB-KW"/>
</dbReference>
<evidence type="ECO:0000259" key="1">
    <source>
        <dbReference type="Pfam" id="PF00561"/>
    </source>
</evidence>
<dbReference type="EMBL" id="BMGB01000001">
    <property type="protein sequence ID" value="GGA92005.1"/>
    <property type="molecule type" value="Genomic_DNA"/>
</dbReference>
<organism evidence="2 3">
    <name type="scientific">Conyzicola nivalis</name>
    <dbReference type="NCBI Taxonomy" id="1477021"/>
    <lineage>
        <taxon>Bacteria</taxon>
        <taxon>Bacillati</taxon>
        <taxon>Actinomycetota</taxon>
        <taxon>Actinomycetes</taxon>
        <taxon>Micrococcales</taxon>
        <taxon>Microbacteriaceae</taxon>
        <taxon>Conyzicola</taxon>
    </lineage>
</organism>
<dbReference type="AlphaFoldDB" id="A0A916SB11"/>
<dbReference type="InterPro" id="IPR000073">
    <property type="entry name" value="AB_hydrolase_1"/>
</dbReference>
<protein>
    <submittedName>
        <fullName evidence="2">2-hydroxy-6-oxo-6-phenylhexa-2,4-dienoate hydrolase</fullName>
    </submittedName>
</protein>
<feature type="domain" description="AB hydrolase-1" evidence="1">
    <location>
        <begin position="11"/>
        <end position="241"/>
    </location>
</feature>
<dbReference type="PRINTS" id="PR00111">
    <property type="entry name" value="ABHYDROLASE"/>
</dbReference>
<dbReference type="Gene3D" id="3.40.50.1820">
    <property type="entry name" value="alpha/beta hydrolase"/>
    <property type="match status" value="1"/>
</dbReference>
<dbReference type="PANTHER" id="PTHR43798">
    <property type="entry name" value="MONOACYLGLYCEROL LIPASE"/>
    <property type="match status" value="1"/>
</dbReference>
<proteinExistence type="predicted"/>
<keyword evidence="2" id="KW-0378">Hydrolase</keyword>
<comment type="caution">
    <text evidence="2">The sequence shown here is derived from an EMBL/GenBank/DDBJ whole genome shotgun (WGS) entry which is preliminary data.</text>
</comment>
<name>A0A916SB11_9MICO</name>
<dbReference type="RefSeq" id="WP_188508975.1">
    <property type="nucleotide sequence ID" value="NZ_BMGB01000001.1"/>
</dbReference>
<keyword evidence="3" id="KW-1185">Reference proteome</keyword>
<dbReference type="Proteomes" id="UP000606922">
    <property type="component" value="Unassembled WGS sequence"/>
</dbReference>
<accession>A0A916SB11</accession>